<feature type="transmembrane region" description="Helical" evidence="1">
    <location>
        <begin position="37"/>
        <end position="57"/>
    </location>
</feature>
<organism evidence="2 3">
    <name type="scientific">Candidatus Kaiserbacteria bacterium RIFCSPHIGHO2_01_FULL_53_29</name>
    <dbReference type="NCBI Taxonomy" id="1798480"/>
    <lineage>
        <taxon>Bacteria</taxon>
        <taxon>Candidatus Kaiseribacteriota</taxon>
    </lineage>
</organism>
<name>A0A1F6CWD2_9BACT</name>
<keyword evidence="1" id="KW-0812">Transmembrane</keyword>
<dbReference type="EMBL" id="MFKT01000011">
    <property type="protein sequence ID" value="OGG53474.1"/>
    <property type="molecule type" value="Genomic_DNA"/>
</dbReference>
<protein>
    <submittedName>
        <fullName evidence="2">Uncharacterized protein</fullName>
    </submittedName>
</protein>
<feature type="transmembrane region" description="Helical" evidence="1">
    <location>
        <begin position="12"/>
        <end position="31"/>
    </location>
</feature>
<evidence type="ECO:0000313" key="2">
    <source>
        <dbReference type="EMBL" id="OGG53474.1"/>
    </source>
</evidence>
<proteinExistence type="predicted"/>
<keyword evidence="1" id="KW-0472">Membrane</keyword>
<dbReference type="AlphaFoldDB" id="A0A1F6CWD2"/>
<sequence length="59" mass="6440">MWGTILNINSILWALSGTYFVYSTGIAILTWSGKQFLLGLLVFVFFSLAEVALAAIAEP</sequence>
<dbReference type="Proteomes" id="UP000176863">
    <property type="component" value="Unassembled WGS sequence"/>
</dbReference>
<accession>A0A1F6CWD2</accession>
<evidence type="ECO:0000256" key="1">
    <source>
        <dbReference type="SAM" id="Phobius"/>
    </source>
</evidence>
<comment type="caution">
    <text evidence="2">The sequence shown here is derived from an EMBL/GenBank/DDBJ whole genome shotgun (WGS) entry which is preliminary data.</text>
</comment>
<keyword evidence="1" id="KW-1133">Transmembrane helix</keyword>
<evidence type="ECO:0000313" key="3">
    <source>
        <dbReference type="Proteomes" id="UP000176863"/>
    </source>
</evidence>
<gene>
    <name evidence="2" type="ORF">A2851_04110</name>
</gene>
<reference evidence="2 3" key="1">
    <citation type="journal article" date="2016" name="Nat. Commun.">
        <title>Thousands of microbial genomes shed light on interconnected biogeochemical processes in an aquifer system.</title>
        <authorList>
            <person name="Anantharaman K."/>
            <person name="Brown C.T."/>
            <person name="Hug L.A."/>
            <person name="Sharon I."/>
            <person name="Castelle C.J."/>
            <person name="Probst A.J."/>
            <person name="Thomas B.C."/>
            <person name="Singh A."/>
            <person name="Wilkins M.J."/>
            <person name="Karaoz U."/>
            <person name="Brodie E.L."/>
            <person name="Williams K.H."/>
            <person name="Hubbard S.S."/>
            <person name="Banfield J.F."/>
        </authorList>
    </citation>
    <scope>NUCLEOTIDE SEQUENCE [LARGE SCALE GENOMIC DNA]</scope>
</reference>